<comment type="caution">
    <text evidence="1">The sequence shown here is derived from an EMBL/GenBank/DDBJ whole genome shotgun (WGS) entry which is preliminary data.</text>
</comment>
<gene>
    <name evidence="1" type="ORF">HID58_049820</name>
</gene>
<reference evidence="1 2" key="1">
    <citation type="submission" date="2021-05" db="EMBL/GenBank/DDBJ databases">
        <title>Genome Assembly of Synthetic Allotetraploid Brassica napus Reveals Homoeologous Exchanges between Subgenomes.</title>
        <authorList>
            <person name="Davis J.T."/>
        </authorList>
    </citation>
    <scope>NUCLEOTIDE SEQUENCE [LARGE SCALE GENOMIC DNA]</scope>
    <source>
        <strain evidence="2">cv. Da-Ae</strain>
        <tissue evidence="1">Seedling</tissue>
    </source>
</reference>
<evidence type="ECO:0000313" key="1">
    <source>
        <dbReference type="EMBL" id="KAH0900252.1"/>
    </source>
</evidence>
<proteinExistence type="predicted"/>
<protein>
    <submittedName>
        <fullName evidence="1">Uncharacterized protein</fullName>
    </submittedName>
</protein>
<dbReference type="EMBL" id="JAGKQM010000012">
    <property type="protein sequence ID" value="KAH0900252.1"/>
    <property type="molecule type" value="Genomic_DNA"/>
</dbReference>
<name>A0ABQ8B628_BRANA</name>
<keyword evidence="2" id="KW-1185">Reference proteome</keyword>
<accession>A0ABQ8B628</accession>
<organism evidence="1 2">
    <name type="scientific">Brassica napus</name>
    <name type="common">Rape</name>
    <dbReference type="NCBI Taxonomy" id="3708"/>
    <lineage>
        <taxon>Eukaryota</taxon>
        <taxon>Viridiplantae</taxon>
        <taxon>Streptophyta</taxon>
        <taxon>Embryophyta</taxon>
        <taxon>Tracheophyta</taxon>
        <taxon>Spermatophyta</taxon>
        <taxon>Magnoliopsida</taxon>
        <taxon>eudicotyledons</taxon>
        <taxon>Gunneridae</taxon>
        <taxon>Pentapetalae</taxon>
        <taxon>rosids</taxon>
        <taxon>malvids</taxon>
        <taxon>Brassicales</taxon>
        <taxon>Brassicaceae</taxon>
        <taxon>Brassiceae</taxon>
        <taxon>Brassica</taxon>
    </lineage>
</organism>
<evidence type="ECO:0000313" key="2">
    <source>
        <dbReference type="Proteomes" id="UP000824890"/>
    </source>
</evidence>
<sequence>MIPYVTGTCHIIIGKGNGGDASSFHLRSFLCFGFSVSTTRKAIHVALGGDTATSQTVGLIDAGKPRSDHWCLSDTQINAADRSMSGSRRTIQVQEEDKRRLLVRLMKRSGQCEKMEQWEWNNHGVSVVLRSWRLVSRSESVVGLAVLESCGLEVLLSWSLVVLECCSTCSTCVTE</sequence>
<dbReference type="Proteomes" id="UP000824890">
    <property type="component" value="Unassembled WGS sequence"/>
</dbReference>